<name>A0A8S1XBD9_9CILI</name>
<protein>
    <submittedName>
        <fullName evidence="3">Uncharacterized protein</fullName>
    </submittedName>
</protein>
<feature type="region of interest" description="Disordered" evidence="1">
    <location>
        <begin position="88"/>
        <end position="215"/>
    </location>
</feature>
<dbReference type="EMBL" id="CAJJDO010000118">
    <property type="protein sequence ID" value="CAD8198370.1"/>
    <property type="molecule type" value="Genomic_DNA"/>
</dbReference>
<evidence type="ECO:0000313" key="3">
    <source>
        <dbReference type="EMBL" id="CAD8198370.1"/>
    </source>
</evidence>
<feature type="chain" id="PRO_5035917891" evidence="2">
    <location>
        <begin position="18"/>
        <end position="261"/>
    </location>
</feature>
<feature type="compositionally biased region" description="Low complexity" evidence="1">
    <location>
        <begin position="190"/>
        <end position="207"/>
    </location>
</feature>
<feature type="compositionally biased region" description="Low complexity" evidence="1">
    <location>
        <begin position="104"/>
        <end position="113"/>
    </location>
</feature>
<dbReference type="OrthoDB" id="311822at2759"/>
<feature type="compositionally biased region" description="Basic and acidic residues" evidence="1">
    <location>
        <begin position="88"/>
        <end position="103"/>
    </location>
</feature>
<organism evidence="3 4">
    <name type="scientific">Paramecium pentaurelia</name>
    <dbReference type="NCBI Taxonomy" id="43138"/>
    <lineage>
        <taxon>Eukaryota</taxon>
        <taxon>Sar</taxon>
        <taxon>Alveolata</taxon>
        <taxon>Ciliophora</taxon>
        <taxon>Intramacronucleata</taxon>
        <taxon>Oligohymenophorea</taxon>
        <taxon>Peniculida</taxon>
        <taxon>Parameciidae</taxon>
        <taxon>Paramecium</taxon>
    </lineage>
</organism>
<feature type="compositionally biased region" description="Acidic residues" evidence="1">
    <location>
        <begin position="145"/>
        <end position="181"/>
    </location>
</feature>
<sequence length="261" mass="30208">MLFTFILLGFVNSSCLTRNFEECLSLNVEYQESCQLSQGECRPRPEKCTEIDATYPLNCRTNECYYSKRFNKCLSQPFTRLLNEVADRGDHHDHQQDSHDGIDQQRPQPTEQGPLPPPYQPPQNPPQQPMPPQNDDQIEQPKEEENNDSLEDDEEDTYEEEEEVEEQDINQNTSDEDESWNEPEVPSQPNSTNTTNSTNNTNNSNNNDSDGFNDTYEGFQNIIEEEIKFKLSQSDENKQIEIKSSGTNHLIMAFITMIIWL</sequence>
<keyword evidence="2" id="KW-0732">Signal</keyword>
<evidence type="ECO:0000256" key="1">
    <source>
        <dbReference type="SAM" id="MobiDB-lite"/>
    </source>
</evidence>
<accession>A0A8S1XBD9</accession>
<keyword evidence="4" id="KW-1185">Reference proteome</keyword>
<reference evidence="3" key="1">
    <citation type="submission" date="2021-01" db="EMBL/GenBank/DDBJ databases">
        <authorList>
            <consortium name="Genoscope - CEA"/>
            <person name="William W."/>
        </authorList>
    </citation>
    <scope>NUCLEOTIDE SEQUENCE</scope>
</reference>
<proteinExistence type="predicted"/>
<comment type="caution">
    <text evidence="3">The sequence shown here is derived from an EMBL/GenBank/DDBJ whole genome shotgun (WGS) entry which is preliminary data.</text>
</comment>
<dbReference type="AlphaFoldDB" id="A0A8S1XBD9"/>
<dbReference type="Proteomes" id="UP000689195">
    <property type="component" value="Unassembled WGS sequence"/>
</dbReference>
<feature type="signal peptide" evidence="2">
    <location>
        <begin position="1"/>
        <end position="17"/>
    </location>
</feature>
<evidence type="ECO:0000313" key="4">
    <source>
        <dbReference type="Proteomes" id="UP000689195"/>
    </source>
</evidence>
<evidence type="ECO:0000256" key="2">
    <source>
        <dbReference type="SAM" id="SignalP"/>
    </source>
</evidence>
<feature type="compositionally biased region" description="Pro residues" evidence="1">
    <location>
        <begin position="114"/>
        <end position="132"/>
    </location>
</feature>
<gene>
    <name evidence="3" type="ORF">PPENT_87.1.T1180094</name>
</gene>